<keyword evidence="1" id="KW-0732">Signal</keyword>
<protein>
    <submittedName>
        <fullName evidence="2">Uncharacterized protein</fullName>
    </submittedName>
</protein>
<proteinExistence type="predicted"/>
<evidence type="ECO:0000313" key="2">
    <source>
        <dbReference type="EMBL" id="EEA21341.1"/>
    </source>
</evidence>
<reference evidence="3" key="1">
    <citation type="journal article" date="2015" name="Genome Announc.">
        <title>Genome sequence of the AIDS-associated pathogen Penicillium marneffei (ATCC18224) and its near taxonomic relative Talaromyces stipitatus (ATCC10500).</title>
        <authorList>
            <person name="Nierman W.C."/>
            <person name="Fedorova-Abrams N.D."/>
            <person name="Andrianopoulos A."/>
        </authorList>
    </citation>
    <scope>NUCLEOTIDE SEQUENCE [LARGE SCALE GENOMIC DNA]</scope>
    <source>
        <strain evidence="3">ATCC 18224 / CBS 334.59 / QM 7333</strain>
    </source>
</reference>
<feature type="signal peptide" evidence="1">
    <location>
        <begin position="1"/>
        <end position="15"/>
    </location>
</feature>
<keyword evidence="3" id="KW-1185">Reference proteome</keyword>
<evidence type="ECO:0000256" key="1">
    <source>
        <dbReference type="SAM" id="SignalP"/>
    </source>
</evidence>
<evidence type="ECO:0000313" key="3">
    <source>
        <dbReference type="Proteomes" id="UP000001294"/>
    </source>
</evidence>
<sequence length="246" mass="28848">MVFQFFMIGLGSVCTLWKRPPMKGAAACARQEMFSRIEQALIDRGHAKKAYHTQNAVKIVEFFYRFRWFQTLWIDEILKLEFQAMALMQAEVADADIVHSLEKRKKVTGNLTKDEEETIEGAQKRLSGYNKVWWVNTHDYYQYLLRRPKGCYVRQLDLFRNGILSFTKEETQRACKALGGCCAYDCGCCYRDRGSFRRPGVVLMHCTRECGCCLQRRGRDIVFLSKDTQAMRIILVDYWNRNDVRN</sequence>
<gene>
    <name evidence="2" type="ORF">PMAA_051520</name>
</gene>
<organism evidence="2 3">
    <name type="scientific">Talaromyces marneffei (strain ATCC 18224 / CBS 334.59 / QM 7333)</name>
    <name type="common">Penicillium marneffei</name>
    <dbReference type="NCBI Taxonomy" id="441960"/>
    <lineage>
        <taxon>Eukaryota</taxon>
        <taxon>Fungi</taxon>
        <taxon>Dikarya</taxon>
        <taxon>Ascomycota</taxon>
        <taxon>Pezizomycotina</taxon>
        <taxon>Eurotiomycetes</taxon>
        <taxon>Eurotiomycetidae</taxon>
        <taxon>Eurotiales</taxon>
        <taxon>Trichocomaceae</taxon>
        <taxon>Talaromyces</taxon>
        <taxon>Talaromyces sect. Talaromyces</taxon>
    </lineage>
</organism>
<dbReference type="AlphaFoldDB" id="B6QN01"/>
<dbReference type="OrthoDB" id="10369659at2759"/>
<dbReference type="HOGENOM" id="CLU_072091_1_0_1"/>
<dbReference type="VEuPathDB" id="FungiDB:PMAA_051520"/>
<name>B6QN01_TALMQ</name>
<dbReference type="Proteomes" id="UP000001294">
    <property type="component" value="Unassembled WGS sequence"/>
</dbReference>
<feature type="chain" id="PRO_5012722938" evidence="1">
    <location>
        <begin position="16"/>
        <end position="246"/>
    </location>
</feature>
<dbReference type="EMBL" id="DS995903">
    <property type="protein sequence ID" value="EEA21341.1"/>
    <property type="molecule type" value="Genomic_DNA"/>
</dbReference>
<accession>B6QN01</accession>